<feature type="transmembrane region" description="Helical" evidence="6">
    <location>
        <begin position="39"/>
        <end position="58"/>
    </location>
</feature>
<feature type="transmembrane region" description="Helical" evidence="6">
    <location>
        <begin position="128"/>
        <end position="151"/>
    </location>
</feature>
<dbReference type="PANTHER" id="PTHR43124">
    <property type="entry name" value="PURINE EFFLUX PUMP PBUE"/>
    <property type="match status" value="1"/>
</dbReference>
<name>A0A347VSR9_9HELI</name>
<evidence type="ECO:0000256" key="6">
    <source>
        <dbReference type="SAM" id="Phobius"/>
    </source>
</evidence>
<evidence type="ECO:0000256" key="1">
    <source>
        <dbReference type="ARBA" id="ARBA00004651"/>
    </source>
</evidence>
<proteinExistence type="predicted"/>
<dbReference type="Pfam" id="PF07690">
    <property type="entry name" value="MFS_1"/>
    <property type="match status" value="1"/>
</dbReference>
<keyword evidence="10" id="KW-1185">Reference proteome</keyword>
<dbReference type="InterPro" id="IPR001958">
    <property type="entry name" value="Tet-R_TetA/multi-R_MdtG-like"/>
</dbReference>
<dbReference type="InterPro" id="IPR011701">
    <property type="entry name" value="MFS"/>
</dbReference>
<reference evidence="9 10" key="1">
    <citation type="journal article" date="2014" name="Genome Announc.">
        <title>Draft genome sequences of eight enterohepatic helicobacter species isolated from both laboratory and wild rodents.</title>
        <authorList>
            <person name="Sheh A."/>
            <person name="Shen Z."/>
            <person name="Fox J.G."/>
        </authorList>
    </citation>
    <scope>NUCLEOTIDE SEQUENCE [LARGE SCALE GENOMIC DNA]</scope>
    <source>
        <strain evidence="9 10">MIT 97-6194</strain>
    </source>
</reference>
<organism evidence="9 10">
    <name type="scientific">Helicobacter saguini</name>
    <dbReference type="NCBI Taxonomy" id="1548018"/>
    <lineage>
        <taxon>Bacteria</taxon>
        <taxon>Pseudomonadati</taxon>
        <taxon>Campylobacterota</taxon>
        <taxon>Epsilonproteobacteria</taxon>
        <taxon>Campylobacterales</taxon>
        <taxon>Helicobacteraceae</taxon>
        <taxon>Helicobacter</taxon>
    </lineage>
</organism>
<comment type="caution">
    <text evidence="9">The sequence shown here is derived from an EMBL/GenBank/DDBJ whole genome shotgun (WGS) entry which is preliminary data.</text>
</comment>
<keyword evidence="5 6" id="KW-0472">Membrane</keyword>
<feature type="transmembrane region" description="Helical" evidence="6">
    <location>
        <begin position="269"/>
        <end position="288"/>
    </location>
</feature>
<dbReference type="OrthoDB" id="9764259at2"/>
<feature type="transmembrane region" description="Helical" evidence="6">
    <location>
        <begin position="216"/>
        <end position="233"/>
    </location>
</feature>
<evidence type="ECO:0000256" key="2">
    <source>
        <dbReference type="ARBA" id="ARBA00022475"/>
    </source>
</evidence>
<dbReference type="PROSITE" id="PS50850">
    <property type="entry name" value="MFS"/>
    <property type="match status" value="1"/>
</dbReference>
<comment type="subcellular location">
    <subcellularLocation>
        <location evidence="1">Cell membrane</location>
        <topology evidence="1">Multi-pass membrane protein</topology>
    </subcellularLocation>
</comment>
<reference evidence="9" key="3">
    <citation type="submission" date="2018-04" db="EMBL/GenBank/DDBJ databases">
        <authorList>
            <person name="Sheh A."/>
            <person name="Shen Z."/>
            <person name="Mannion A.J."/>
            <person name="Fox J.G."/>
        </authorList>
    </citation>
    <scope>NUCLEOTIDE SEQUENCE</scope>
    <source>
        <strain evidence="9">MIT 97-6194</strain>
    </source>
</reference>
<dbReference type="InterPro" id="IPR020846">
    <property type="entry name" value="MFS_dom"/>
</dbReference>
<dbReference type="STRING" id="1548018.LS64_14410"/>
<feature type="transmembrane region" description="Helical" evidence="6">
    <location>
        <begin position="70"/>
        <end position="90"/>
    </location>
</feature>
<dbReference type="AlphaFoldDB" id="A0A347VSR9"/>
<reference evidence="9 10" key="2">
    <citation type="journal article" date="2016" name="Infect. Immun.">
        <title>Helicobacter saguini, a Novel Helicobacter Isolated from Cotton-Top Tamarins with Ulcerative Colitis, Has Proinflammatory Properties and Induces Typhlocolitis and Dysplasia in Gnotobiotic IL-10-/- Mice.</title>
        <authorList>
            <person name="Shen Z."/>
            <person name="Mannion A."/>
            <person name="Whary M.T."/>
            <person name="Muthupalani S."/>
            <person name="Sheh A."/>
            <person name="Feng Y."/>
            <person name="Gong G."/>
            <person name="Vandamme P."/>
            <person name="Holcombe H.R."/>
            <person name="Paster B.J."/>
            <person name="Fox J.G."/>
        </authorList>
    </citation>
    <scope>NUCLEOTIDE SEQUENCE [LARGE SCALE GENOMIC DNA]</scope>
    <source>
        <strain evidence="9 10">MIT 97-6194</strain>
    </source>
</reference>
<evidence type="ECO:0000313" key="8">
    <source>
        <dbReference type="EMBL" id="MWV69288.1"/>
    </source>
</evidence>
<evidence type="ECO:0000256" key="3">
    <source>
        <dbReference type="ARBA" id="ARBA00022692"/>
    </source>
</evidence>
<dbReference type="GO" id="GO:0005886">
    <property type="term" value="C:plasma membrane"/>
    <property type="evidence" value="ECO:0007669"/>
    <property type="project" value="UniProtKB-SubCell"/>
</dbReference>
<feature type="transmembrane region" description="Helical" evidence="6">
    <location>
        <begin position="12"/>
        <end position="33"/>
    </location>
</feature>
<keyword evidence="2" id="KW-1003">Cell membrane</keyword>
<dbReference type="Gene3D" id="1.20.1250.20">
    <property type="entry name" value="MFS general substrate transporter like domains"/>
    <property type="match status" value="1"/>
</dbReference>
<dbReference type="EMBL" id="QBIU01000001">
    <property type="protein sequence ID" value="MWV69288.1"/>
    <property type="molecule type" value="Genomic_DNA"/>
</dbReference>
<dbReference type="EMBL" id="JRMP02000004">
    <property type="protein sequence ID" value="TLD94953.1"/>
    <property type="molecule type" value="Genomic_DNA"/>
</dbReference>
<dbReference type="SUPFAM" id="SSF103473">
    <property type="entry name" value="MFS general substrate transporter"/>
    <property type="match status" value="1"/>
</dbReference>
<feature type="transmembrane region" description="Helical" evidence="6">
    <location>
        <begin position="96"/>
        <end position="116"/>
    </location>
</feature>
<evidence type="ECO:0000259" key="7">
    <source>
        <dbReference type="PROSITE" id="PS50850"/>
    </source>
</evidence>
<feature type="transmembrane region" description="Helical" evidence="6">
    <location>
        <begin position="294"/>
        <end position="316"/>
    </location>
</feature>
<dbReference type="PANTHER" id="PTHR43124:SF3">
    <property type="entry name" value="CHLORAMPHENICOL EFFLUX PUMP RV0191"/>
    <property type="match status" value="1"/>
</dbReference>
<dbReference type="GO" id="GO:0022857">
    <property type="term" value="F:transmembrane transporter activity"/>
    <property type="evidence" value="ECO:0007669"/>
    <property type="project" value="InterPro"/>
</dbReference>
<dbReference type="Proteomes" id="UP000029714">
    <property type="component" value="Unassembled WGS sequence"/>
</dbReference>
<accession>A0A347VSR9</accession>
<feature type="transmembrane region" description="Helical" evidence="6">
    <location>
        <begin position="362"/>
        <end position="382"/>
    </location>
</feature>
<keyword evidence="4 6" id="KW-1133">Transmembrane helix</keyword>
<sequence length="444" mass="48801">MFKKILPFLLILLFRFTGLFIVLPVISLLISTMENADSIKVGLAIGAPYLMQMIFQPIFGRLSDRFGRKIVLIIGLFIFLLGSIICMLESNIYYLIIGRCVQGVGAVGAILTALVADSTKESERTKAMALMGVAIFASFILAMILGSLLGAHFGLNSLFALTCVMAVISLLIALFGIKKAAKITFVYPQNSLNESVEKSTKMGIITLSLGSFVEKFLMLLTFALAPIILGANLEKTQFYYIYLPAVICAIFALAPASIFGEKKNMAKQVLLSSIFMFFVSYILMAIFVDNIVVFGVAFGLFFSAFAIQEAILQSLISKLAKAKFRGAVIGDFNAAGFAGSFVGALVGGFFHTYDAIVVHHWLLFSPLILAMIVWFFITLYMLKNPDLTRTLYLPTGTFDIAKLDSIKGIVEYYENTQEKLVAIKYNTQILDSKSLESILNIKGK</sequence>
<keyword evidence="3 6" id="KW-0812">Transmembrane</keyword>
<gene>
    <name evidence="8" type="ORF">DCO61_04500</name>
    <name evidence="9" type="ORF">LS64_003255</name>
</gene>
<evidence type="ECO:0000313" key="10">
    <source>
        <dbReference type="Proteomes" id="UP000029714"/>
    </source>
</evidence>
<feature type="transmembrane region" description="Helical" evidence="6">
    <location>
        <begin position="328"/>
        <end position="350"/>
    </location>
</feature>
<dbReference type="PRINTS" id="PR01035">
    <property type="entry name" value="TCRTETA"/>
</dbReference>
<evidence type="ECO:0000256" key="4">
    <source>
        <dbReference type="ARBA" id="ARBA00022989"/>
    </source>
</evidence>
<dbReference type="RefSeq" id="WP_034573970.1">
    <property type="nucleotide sequence ID" value="NZ_JRMP02000004.1"/>
</dbReference>
<feature type="transmembrane region" description="Helical" evidence="6">
    <location>
        <begin position="239"/>
        <end position="260"/>
    </location>
</feature>
<dbReference type="Proteomes" id="UP000477070">
    <property type="component" value="Unassembled WGS sequence"/>
</dbReference>
<dbReference type="InterPro" id="IPR050189">
    <property type="entry name" value="MFS_Efflux_Transporters"/>
</dbReference>
<dbReference type="InterPro" id="IPR036259">
    <property type="entry name" value="MFS_trans_sf"/>
</dbReference>
<evidence type="ECO:0000313" key="9">
    <source>
        <dbReference type="EMBL" id="TLD94953.1"/>
    </source>
</evidence>
<feature type="transmembrane region" description="Helical" evidence="6">
    <location>
        <begin position="157"/>
        <end position="177"/>
    </location>
</feature>
<evidence type="ECO:0000256" key="5">
    <source>
        <dbReference type="ARBA" id="ARBA00023136"/>
    </source>
</evidence>
<reference evidence="8 11" key="4">
    <citation type="submission" date="2019-12" db="EMBL/GenBank/DDBJ databases">
        <title>Multi-Generational Helicobacter saguini Isolates.</title>
        <authorList>
            <person name="Mannion A."/>
            <person name="Shen Z."/>
            <person name="Fox J.G."/>
        </authorList>
    </citation>
    <scope>NUCLEOTIDE SEQUENCE [LARGE SCALE GENOMIC DNA]</scope>
    <source>
        <strain evidence="8">16-048</strain>
        <strain evidence="11">16-048 (F4)</strain>
    </source>
</reference>
<protein>
    <submittedName>
        <fullName evidence="9">MFS transporter</fullName>
    </submittedName>
</protein>
<evidence type="ECO:0000313" key="11">
    <source>
        <dbReference type="Proteomes" id="UP000477070"/>
    </source>
</evidence>
<feature type="domain" description="Major facilitator superfamily (MFS) profile" evidence="7">
    <location>
        <begin position="1"/>
        <end position="383"/>
    </location>
</feature>